<dbReference type="EMBL" id="CM056815">
    <property type="protein sequence ID" value="KAJ8629973.1"/>
    <property type="molecule type" value="Genomic_DNA"/>
</dbReference>
<protein>
    <submittedName>
        <fullName evidence="1">Uncharacterized protein</fullName>
    </submittedName>
</protein>
<name>A0ACC2L9Z7_PERAE</name>
<gene>
    <name evidence="1" type="ORF">MRB53_023296</name>
</gene>
<evidence type="ECO:0000313" key="2">
    <source>
        <dbReference type="Proteomes" id="UP001234297"/>
    </source>
</evidence>
<organism evidence="1 2">
    <name type="scientific">Persea americana</name>
    <name type="common">Avocado</name>
    <dbReference type="NCBI Taxonomy" id="3435"/>
    <lineage>
        <taxon>Eukaryota</taxon>
        <taxon>Viridiplantae</taxon>
        <taxon>Streptophyta</taxon>
        <taxon>Embryophyta</taxon>
        <taxon>Tracheophyta</taxon>
        <taxon>Spermatophyta</taxon>
        <taxon>Magnoliopsida</taxon>
        <taxon>Magnoliidae</taxon>
        <taxon>Laurales</taxon>
        <taxon>Lauraceae</taxon>
        <taxon>Persea</taxon>
    </lineage>
</organism>
<dbReference type="Proteomes" id="UP001234297">
    <property type="component" value="Chromosome 7"/>
</dbReference>
<sequence length="78" mass="8891">MLAGCPALLSPRHRLRSKASVQLQACHFQLQDELGSMSTQRLDLPCSFNPKAVTLLSPRERGDGRRWKKRAECRPEIF</sequence>
<reference evidence="1 2" key="1">
    <citation type="journal article" date="2022" name="Hortic Res">
        <title>A haplotype resolved chromosomal level avocado genome allows analysis of novel avocado genes.</title>
        <authorList>
            <person name="Nath O."/>
            <person name="Fletcher S.J."/>
            <person name="Hayward A."/>
            <person name="Shaw L.M."/>
            <person name="Masouleh A.K."/>
            <person name="Furtado A."/>
            <person name="Henry R.J."/>
            <person name="Mitter N."/>
        </authorList>
    </citation>
    <scope>NUCLEOTIDE SEQUENCE [LARGE SCALE GENOMIC DNA]</scope>
    <source>
        <strain evidence="2">cv. Hass</strain>
    </source>
</reference>
<evidence type="ECO:0000313" key="1">
    <source>
        <dbReference type="EMBL" id="KAJ8629973.1"/>
    </source>
</evidence>
<accession>A0ACC2L9Z7</accession>
<keyword evidence="2" id="KW-1185">Reference proteome</keyword>
<proteinExistence type="predicted"/>
<comment type="caution">
    <text evidence="1">The sequence shown here is derived from an EMBL/GenBank/DDBJ whole genome shotgun (WGS) entry which is preliminary data.</text>
</comment>